<comment type="caution">
    <text evidence="1">The sequence shown here is derived from an EMBL/GenBank/DDBJ whole genome shotgun (WGS) entry which is preliminary data.</text>
</comment>
<evidence type="ECO:0000313" key="1">
    <source>
        <dbReference type="EMBL" id="PQP95802.1"/>
    </source>
</evidence>
<name>A0A314XP67_PRUYE</name>
<gene>
    <name evidence="1" type="ORF">Pyn_09289</name>
</gene>
<protein>
    <submittedName>
        <fullName evidence="1">Uncharacterized protein</fullName>
    </submittedName>
</protein>
<accession>A0A314XP67</accession>
<evidence type="ECO:0000313" key="2">
    <source>
        <dbReference type="Proteomes" id="UP000250321"/>
    </source>
</evidence>
<keyword evidence="2" id="KW-1185">Reference proteome</keyword>
<dbReference type="AlphaFoldDB" id="A0A314XP67"/>
<sequence>MEALRWLERWRNPTSWICKLQWAHWVQQLLGGYIIFILRPRLVLVQKPGCLCMSTYPMGASKTIFSGTPMLHQ</sequence>
<dbReference type="EMBL" id="PJQY01002184">
    <property type="protein sequence ID" value="PQP95802.1"/>
    <property type="molecule type" value="Genomic_DNA"/>
</dbReference>
<dbReference type="Proteomes" id="UP000250321">
    <property type="component" value="Unassembled WGS sequence"/>
</dbReference>
<reference evidence="1 2" key="1">
    <citation type="submission" date="2018-02" db="EMBL/GenBank/DDBJ databases">
        <title>Draft genome of wild Prunus yedoensis var. nudiflora.</title>
        <authorList>
            <person name="Baek S."/>
            <person name="Kim J.-H."/>
            <person name="Choi K."/>
            <person name="Kim G.-B."/>
            <person name="Cho A."/>
            <person name="Jang H."/>
            <person name="Shin C.-H."/>
            <person name="Yu H.-J."/>
            <person name="Mun J.-H."/>
        </authorList>
    </citation>
    <scope>NUCLEOTIDE SEQUENCE [LARGE SCALE GENOMIC DNA]</scope>
    <source>
        <strain evidence="2">cv. Jeju island</strain>
        <tissue evidence="1">Leaf</tissue>
    </source>
</reference>
<organism evidence="1 2">
    <name type="scientific">Prunus yedoensis var. nudiflora</name>
    <dbReference type="NCBI Taxonomy" id="2094558"/>
    <lineage>
        <taxon>Eukaryota</taxon>
        <taxon>Viridiplantae</taxon>
        <taxon>Streptophyta</taxon>
        <taxon>Embryophyta</taxon>
        <taxon>Tracheophyta</taxon>
        <taxon>Spermatophyta</taxon>
        <taxon>Magnoliopsida</taxon>
        <taxon>eudicotyledons</taxon>
        <taxon>Gunneridae</taxon>
        <taxon>Pentapetalae</taxon>
        <taxon>rosids</taxon>
        <taxon>fabids</taxon>
        <taxon>Rosales</taxon>
        <taxon>Rosaceae</taxon>
        <taxon>Amygdaloideae</taxon>
        <taxon>Amygdaleae</taxon>
        <taxon>Prunus</taxon>
    </lineage>
</organism>
<proteinExistence type="predicted"/>